<dbReference type="AlphaFoldDB" id="A0A7Z0A7H4"/>
<evidence type="ECO:0000313" key="1">
    <source>
        <dbReference type="EMBL" id="NYI65822.1"/>
    </source>
</evidence>
<dbReference type="PANTHER" id="PTHR38588:SF1">
    <property type="entry name" value="BLL0334 PROTEIN"/>
    <property type="match status" value="1"/>
</dbReference>
<name>A0A7Z0A7H4_9MICO</name>
<dbReference type="InterPro" id="IPR023393">
    <property type="entry name" value="START-like_dom_sf"/>
</dbReference>
<keyword evidence="2" id="KW-1185">Reference proteome</keyword>
<dbReference type="Pfam" id="PF06240">
    <property type="entry name" value="COXG"/>
    <property type="match status" value="1"/>
</dbReference>
<dbReference type="InterPro" id="IPR010419">
    <property type="entry name" value="CO_DH_gsu"/>
</dbReference>
<dbReference type="RefSeq" id="WP_179424793.1">
    <property type="nucleotide sequence ID" value="NZ_JACBZP010000001.1"/>
</dbReference>
<sequence>MELHHNFTVPSSVDDTWATFNDLELVAPCFPGATLTGVDGDEFTGTVKVKLGPISMVYSGSGKFTERDEGAHRAVIEASGKDKRGNGNAGATVTVQLAPDGDGTTVDVLTDMNVGGKPAQFGRGIIQSVSNKLMGKFVDCVKTKLPT</sequence>
<dbReference type="Proteomes" id="UP000539111">
    <property type="component" value="Unassembled WGS sequence"/>
</dbReference>
<protein>
    <submittedName>
        <fullName evidence="1">Carbon monoxide dehydrogenase subunit G</fullName>
    </submittedName>
</protein>
<dbReference type="EMBL" id="JACBZP010000001">
    <property type="protein sequence ID" value="NYI65822.1"/>
    <property type="molecule type" value="Genomic_DNA"/>
</dbReference>
<proteinExistence type="predicted"/>
<gene>
    <name evidence="1" type="ORF">BJY26_000128</name>
</gene>
<comment type="caution">
    <text evidence="1">The sequence shown here is derived from an EMBL/GenBank/DDBJ whole genome shotgun (WGS) entry which is preliminary data.</text>
</comment>
<dbReference type="PANTHER" id="PTHR38588">
    <property type="entry name" value="BLL0334 PROTEIN"/>
    <property type="match status" value="1"/>
</dbReference>
<organism evidence="1 2">
    <name type="scientific">Spelaeicoccus albus</name>
    <dbReference type="NCBI Taxonomy" id="1280376"/>
    <lineage>
        <taxon>Bacteria</taxon>
        <taxon>Bacillati</taxon>
        <taxon>Actinomycetota</taxon>
        <taxon>Actinomycetes</taxon>
        <taxon>Micrococcales</taxon>
        <taxon>Brevibacteriaceae</taxon>
        <taxon>Spelaeicoccus</taxon>
    </lineage>
</organism>
<dbReference type="Gene3D" id="3.30.530.20">
    <property type="match status" value="1"/>
</dbReference>
<evidence type="ECO:0000313" key="2">
    <source>
        <dbReference type="Proteomes" id="UP000539111"/>
    </source>
</evidence>
<reference evidence="1 2" key="1">
    <citation type="submission" date="2020-07" db="EMBL/GenBank/DDBJ databases">
        <title>Sequencing the genomes of 1000 actinobacteria strains.</title>
        <authorList>
            <person name="Klenk H.-P."/>
        </authorList>
    </citation>
    <scope>NUCLEOTIDE SEQUENCE [LARGE SCALE GENOMIC DNA]</scope>
    <source>
        <strain evidence="1 2">DSM 26341</strain>
    </source>
</reference>
<dbReference type="CDD" id="cd07823">
    <property type="entry name" value="SRPBCC_5"/>
    <property type="match status" value="1"/>
</dbReference>
<accession>A0A7Z0A7H4</accession>
<dbReference type="SUPFAM" id="SSF55961">
    <property type="entry name" value="Bet v1-like"/>
    <property type="match status" value="1"/>
</dbReference>